<evidence type="ECO:0000313" key="2">
    <source>
        <dbReference type="EMBL" id="KAG7294597.1"/>
    </source>
</evidence>
<name>A0AAD4F7K5_9PEZI</name>
<sequence length="717" mass="80356">MLDEWLRTAQYLSSPISPRTLELCLVCDLEQGEADLATQVVAPLALLPELKDCHVRLCRDLNDELAQIARNAALQACHKMPPKPRSPSSPAASRFLCLPRELRLHILEYTDLVTPWKEVMWNRVRRGYQDTVGKCTTAWGIGYEGGLLRYYDSIGCFCRRRHAAFSSSCRCWAPPTPLFLVCRALLEDARLVFFSQHRFVVSDTLASSINPHVAFDIFNTVKMPKNGRFRELPEHVHAQPPRSYPAERFAASEFLREVIPADCLRYLRFFEVVFPPYNHNCWPHDGHPALQDWVETINWVRDKINTAHITLRLTMAGSPTYPPDHPDSRHGVTQAQGRQVLAGYDRIVQPLARLGGENGLTRFYADFTWPWRWAEWVNRKSEHMACEGNTDAFFAWMRSNEAALNERAERAVLGDRPLEVELVAALEMLDARDERLPQRTTDPNVYALGEIAGHNIVIVGMPQTGNCSAATVMAHARWTFPNLRFCLLVGIGGGVPRVTDNGLIRLGDVVVSKPTGPYPGVIQYDHGKAQTGRFEPTGALPPPPAVLLSAAQALAADQARSATDALATNLSRIDTTIRGLRKYRYPGRAKDNLYRSNYPHRLAGRSCIESQCDPTQRIQIPRIPGDDSVVVHRGTIASGELVMRSGRLRDKLASQYGVLCFEMEAAGVLTDFPCMVIRGISDYSDSHKNDLWQGYAAATAAAYARALFSYIPIYAYD</sequence>
<dbReference type="Pfam" id="PF01048">
    <property type="entry name" value="PNP_UDP_1"/>
    <property type="match status" value="1"/>
</dbReference>
<evidence type="ECO:0000259" key="1">
    <source>
        <dbReference type="Pfam" id="PF01048"/>
    </source>
</evidence>
<dbReference type="Proteomes" id="UP001197093">
    <property type="component" value="Unassembled WGS sequence"/>
</dbReference>
<proteinExistence type="predicted"/>
<dbReference type="InterPro" id="IPR000845">
    <property type="entry name" value="Nucleoside_phosphorylase_d"/>
</dbReference>
<dbReference type="PANTHER" id="PTHR46082">
    <property type="entry name" value="ATP/GTP-BINDING PROTEIN-RELATED"/>
    <property type="match status" value="1"/>
</dbReference>
<keyword evidence="3" id="KW-1185">Reference proteome</keyword>
<reference evidence="2" key="1">
    <citation type="submission" date="2023-02" db="EMBL/GenBank/DDBJ databases">
        <authorList>
            <person name="Palmer J.M."/>
        </authorList>
    </citation>
    <scope>NUCLEOTIDE SEQUENCE</scope>
    <source>
        <strain evidence="2">FW57</strain>
    </source>
</reference>
<evidence type="ECO:0000313" key="3">
    <source>
        <dbReference type="Proteomes" id="UP001197093"/>
    </source>
</evidence>
<protein>
    <recommendedName>
        <fullName evidence="1">Nucleoside phosphorylase domain-containing protein</fullName>
    </recommendedName>
</protein>
<gene>
    <name evidence="2" type="ORF">NEMBOFW57_004673</name>
</gene>
<dbReference type="InterPro" id="IPR053137">
    <property type="entry name" value="NLR-like"/>
</dbReference>
<organism evidence="2 3">
    <name type="scientific">Staphylotrichum longicolle</name>
    <dbReference type="NCBI Taxonomy" id="669026"/>
    <lineage>
        <taxon>Eukaryota</taxon>
        <taxon>Fungi</taxon>
        <taxon>Dikarya</taxon>
        <taxon>Ascomycota</taxon>
        <taxon>Pezizomycotina</taxon>
        <taxon>Sordariomycetes</taxon>
        <taxon>Sordariomycetidae</taxon>
        <taxon>Sordariales</taxon>
        <taxon>Chaetomiaceae</taxon>
        <taxon>Staphylotrichum</taxon>
    </lineage>
</organism>
<accession>A0AAD4F7K5</accession>
<dbReference type="AlphaFoldDB" id="A0AAD4F7K5"/>
<dbReference type="EMBL" id="JAHCVI010000001">
    <property type="protein sequence ID" value="KAG7294597.1"/>
    <property type="molecule type" value="Genomic_DNA"/>
</dbReference>
<dbReference type="GO" id="GO:0003824">
    <property type="term" value="F:catalytic activity"/>
    <property type="evidence" value="ECO:0007669"/>
    <property type="project" value="InterPro"/>
</dbReference>
<feature type="domain" description="Nucleoside phosphorylase" evidence="1">
    <location>
        <begin position="411"/>
        <end position="701"/>
    </location>
</feature>
<dbReference type="Gene3D" id="3.40.50.1580">
    <property type="entry name" value="Nucleoside phosphorylase domain"/>
    <property type="match status" value="1"/>
</dbReference>
<dbReference type="SUPFAM" id="SSF53167">
    <property type="entry name" value="Purine and uridine phosphorylases"/>
    <property type="match status" value="1"/>
</dbReference>
<dbReference type="PANTHER" id="PTHR46082:SF11">
    <property type="entry name" value="AAA+ ATPASE DOMAIN-CONTAINING PROTEIN-RELATED"/>
    <property type="match status" value="1"/>
</dbReference>
<dbReference type="InterPro" id="IPR035994">
    <property type="entry name" value="Nucleoside_phosphorylase_sf"/>
</dbReference>
<comment type="caution">
    <text evidence="2">The sequence shown here is derived from an EMBL/GenBank/DDBJ whole genome shotgun (WGS) entry which is preliminary data.</text>
</comment>
<dbReference type="GO" id="GO:0009116">
    <property type="term" value="P:nucleoside metabolic process"/>
    <property type="evidence" value="ECO:0007669"/>
    <property type="project" value="InterPro"/>
</dbReference>